<keyword evidence="1" id="KW-0784">Thiamine biosynthesis</keyword>
<comment type="function">
    <text evidence="1">Catalyzes an amino-pyrimidine hydrolysis reaction at the C5' of the pyrimidine moiety of thiamine compounds, a reaction that is part of a thiamine salvage pathway.</text>
</comment>
<keyword evidence="1" id="KW-0378">Hydrolase</keyword>
<dbReference type="InterPro" id="IPR004305">
    <property type="entry name" value="Thiaminase-2/PQQC"/>
</dbReference>
<evidence type="ECO:0000259" key="2">
    <source>
        <dbReference type="Pfam" id="PF03070"/>
    </source>
</evidence>
<dbReference type="PANTHER" id="PTHR43198:SF2">
    <property type="entry name" value="SI:CH1073-67J19.1-RELATED"/>
    <property type="match status" value="1"/>
</dbReference>
<comment type="catalytic activity">
    <reaction evidence="1">
        <text>thiamine + H2O = 5-(2-hydroxyethyl)-4-methylthiazole + 4-amino-5-hydroxymethyl-2-methylpyrimidine + H(+)</text>
        <dbReference type="Rhea" id="RHEA:17509"/>
        <dbReference type="ChEBI" id="CHEBI:15377"/>
        <dbReference type="ChEBI" id="CHEBI:15378"/>
        <dbReference type="ChEBI" id="CHEBI:16892"/>
        <dbReference type="ChEBI" id="CHEBI:17957"/>
        <dbReference type="ChEBI" id="CHEBI:18385"/>
        <dbReference type="EC" id="3.5.99.2"/>
    </reaction>
</comment>
<dbReference type="Pfam" id="PF03070">
    <property type="entry name" value="TENA_THI-4"/>
    <property type="match status" value="1"/>
</dbReference>
<evidence type="ECO:0000313" key="4">
    <source>
        <dbReference type="Proteomes" id="UP001161064"/>
    </source>
</evidence>
<feature type="domain" description="Thiaminase-2/PQQC" evidence="2">
    <location>
        <begin position="13"/>
        <end position="214"/>
    </location>
</feature>
<dbReference type="InterPro" id="IPR027574">
    <property type="entry name" value="Thiaminase_II"/>
</dbReference>
<dbReference type="CDD" id="cd19365">
    <property type="entry name" value="TenA_C-like"/>
    <property type="match status" value="1"/>
</dbReference>
<dbReference type="InterPro" id="IPR050967">
    <property type="entry name" value="Thiamine_Salvage_TenA"/>
</dbReference>
<comment type="pathway">
    <text evidence="1">Cofactor biosynthesis; thiamine diphosphate biosynthesis.</text>
</comment>
<dbReference type="EC" id="3.5.99.2" evidence="1"/>
<keyword evidence="4" id="KW-1185">Reference proteome</keyword>
<evidence type="ECO:0000256" key="1">
    <source>
        <dbReference type="RuleBase" id="RU363093"/>
    </source>
</evidence>
<gene>
    <name evidence="3" type="primary">thiED</name>
    <name evidence="3" type="ORF">PsB1_1427</name>
</gene>
<evidence type="ECO:0000313" key="3">
    <source>
        <dbReference type="EMBL" id="GIU67273.1"/>
    </source>
</evidence>
<dbReference type="EMBL" id="BPFZ01000008">
    <property type="protein sequence ID" value="GIU67273.1"/>
    <property type="molecule type" value="Genomic_DNA"/>
</dbReference>
<dbReference type="PANTHER" id="PTHR43198">
    <property type="entry name" value="BIFUNCTIONAL TH2 PROTEIN"/>
    <property type="match status" value="1"/>
</dbReference>
<name>A0ABQ4PW92_9PROT</name>
<comment type="caution">
    <text evidence="3">The sequence shown here is derived from an EMBL/GenBank/DDBJ whole genome shotgun (WGS) entry which is preliminary data.</text>
</comment>
<organism evidence="3 4">
    <name type="scientific">Candidatus Phycosocius spiralis</name>
    <dbReference type="NCBI Taxonomy" id="2815099"/>
    <lineage>
        <taxon>Bacteria</taxon>
        <taxon>Pseudomonadati</taxon>
        <taxon>Pseudomonadota</taxon>
        <taxon>Alphaproteobacteria</taxon>
        <taxon>Caulobacterales</taxon>
        <taxon>Caulobacterales incertae sedis</taxon>
        <taxon>Candidatus Phycosocius</taxon>
    </lineage>
</organism>
<dbReference type="RefSeq" id="WP_284360091.1">
    <property type="nucleotide sequence ID" value="NZ_BPFZ01000008.1"/>
</dbReference>
<sequence>MAFTNQLWRDAAQLRRAIHAHPFNKELAAGTLSRDAFAHYMIQDSLYLQGYARVLALGAAKAPAADEILEFSKAAEVAILVERALHAGYLTQFGIDAREAEAANPTPACEAYVNFMLATAITDSFSVLAAAILPCFWLYLDVGRAIGAKSKPGNFYQAWINTYADESFAAATQRMKDIVDLAAKRAGPKEQASMKAAFLRCAQYEWMFWDSAYHRRGWPI</sequence>
<reference evidence="3" key="2">
    <citation type="journal article" date="2023" name="ISME Commun">
        <title>Characterization of a bloom-associated alphaproteobacterial lineage, 'Candidatus Phycosocius': insights into freshwater algal-bacterial interactions.</title>
        <authorList>
            <person name="Tanabe Y."/>
            <person name="Yamaguchi H."/>
            <person name="Yoshida M."/>
            <person name="Kai A."/>
            <person name="Okazaki Y."/>
        </authorList>
    </citation>
    <scope>NUCLEOTIDE SEQUENCE</scope>
    <source>
        <strain evidence="3">BOTRYCO-1</strain>
    </source>
</reference>
<protein>
    <recommendedName>
        <fullName evidence="1">Aminopyrimidine aminohydrolase</fullName>
        <ecNumber evidence="1">3.5.99.2</ecNumber>
    </recommendedName>
</protein>
<comment type="catalytic activity">
    <reaction evidence="1">
        <text>4-amino-5-aminomethyl-2-methylpyrimidine + H2O = 4-amino-5-hydroxymethyl-2-methylpyrimidine + NH4(+)</text>
        <dbReference type="Rhea" id="RHEA:31799"/>
        <dbReference type="ChEBI" id="CHEBI:15377"/>
        <dbReference type="ChEBI" id="CHEBI:16892"/>
        <dbReference type="ChEBI" id="CHEBI:28938"/>
        <dbReference type="ChEBI" id="CHEBI:63416"/>
        <dbReference type="EC" id="3.5.99.2"/>
    </reaction>
</comment>
<dbReference type="Gene3D" id="1.20.910.10">
    <property type="entry name" value="Heme oxygenase-like"/>
    <property type="match status" value="1"/>
</dbReference>
<comment type="similarity">
    <text evidence="1">Belongs to the TenA family.</text>
</comment>
<dbReference type="SUPFAM" id="SSF48613">
    <property type="entry name" value="Heme oxygenase-like"/>
    <property type="match status" value="1"/>
</dbReference>
<reference evidence="3" key="1">
    <citation type="submission" date="2021-05" db="EMBL/GenBank/DDBJ databases">
        <authorList>
            <person name="Tanabe Y."/>
        </authorList>
    </citation>
    <scope>NUCLEOTIDE SEQUENCE</scope>
    <source>
        <strain evidence="3">BOTRYCO-1</strain>
    </source>
</reference>
<accession>A0ABQ4PW92</accession>
<proteinExistence type="inferred from homology"/>
<dbReference type="Proteomes" id="UP001161064">
    <property type="component" value="Unassembled WGS sequence"/>
</dbReference>
<dbReference type="NCBIfam" id="TIGR04306">
    <property type="entry name" value="salvage_TenA"/>
    <property type="match status" value="1"/>
</dbReference>
<dbReference type="InterPro" id="IPR016084">
    <property type="entry name" value="Haem_Oase-like_multi-hlx"/>
</dbReference>